<dbReference type="GO" id="GO:0016787">
    <property type="term" value="F:hydrolase activity"/>
    <property type="evidence" value="ECO:0007669"/>
    <property type="project" value="UniProtKB-KW"/>
</dbReference>
<organism evidence="4 5">
    <name type="scientific">Bacillus paralicheniformis</name>
    <dbReference type="NCBI Taxonomy" id="1648923"/>
    <lineage>
        <taxon>Bacteria</taxon>
        <taxon>Bacillati</taxon>
        <taxon>Bacillota</taxon>
        <taxon>Bacilli</taxon>
        <taxon>Bacillales</taxon>
        <taxon>Bacillaceae</taxon>
        <taxon>Bacillus</taxon>
    </lineage>
</organism>
<keyword evidence="2 4" id="KW-0378">Hydrolase</keyword>
<dbReference type="InterPro" id="IPR005502">
    <property type="entry name" value="Ribosyl_crysJ1"/>
</dbReference>
<gene>
    <name evidence="4" type="ORF">B4121_1120</name>
</gene>
<accession>A0A7Z0WZS8</accession>
<protein>
    <submittedName>
        <fullName evidence="4">ADP-ribosylglycohydrolase</fullName>
    </submittedName>
</protein>
<dbReference type="Gene3D" id="1.10.4080.10">
    <property type="entry name" value="ADP-ribosylation/Crystallin J1"/>
    <property type="match status" value="1"/>
</dbReference>
<comment type="caution">
    <text evidence="4">The sequence shown here is derived from an EMBL/GenBank/DDBJ whole genome shotgun (WGS) entry which is preliminary data.</text>
</comment>
<evidence type="ECO:0000256" key="2">
    <source>
        <dbReference type="ARBA" id="ARBA00022801"/>
    </source>
</evidence>
<feature type="binding site" evidence="3">
    <location>
        <position position="79"/>
    </location>
    <ligand>
        <name>Mg(2+)</name>
        <dbReference type="ChEBI" id="CHEBI:18420"/>
        <label>1</label>
    </ligand>
</feature>
<dbReference type="SUPFAM" id="SSF101478">
    <property type="entry name" value="ADP-ribosylglycohydrolase"/>
    <property type="match status" value="1"/>
</dbReference>
<dbReference type="InterPro" id="IPR036705">
    <property type="entry name" value="Ribosyl_crysJ1_sf"/>
</dbReference>
<dbReference type="GO" id="GO:0046872">
    <property type="term" value="F:metal ion binding"/>
    <property type="evidence" value="ECO:0007669"/>
    <property type="project" value="UniProtKB-KW"/>
</dbReference>
<feature type="binding site" evidence="3">
    <location>
        <position position="291"/>
    </location>
    <ligand>
        <name>Mg(2+)</name>
        <dbReference type="ChEBI" id="CHEBI:18420"/>
        <label>1</label>
    </ligand>
</feature>
<proteinExistence type="inferred from homology"/>
<dbReference type="PANTHER" id="PTHR16222">
    <property type="entry name" value="ADP-RIBOSYLGLYCOHYDROLASE"/>
    <property type="match status" value="1"/>
</dbReference>
<dbReference type="PANTHER" id="PTHR16222:SF24">
    <property type="entry name" value="ADP-RIBOSYLHYDROLASE ARH3"/>
    <property type="match status" value="1"/>
</dbReference>
<evidence type="ECO:0000313" key="4">
    <source>
        <dbReference type="EMBL" id="OLF96124.1"/>
    </source>
</evidence>
<evidence type="ECO:0000256" key="1">
    <source>
        <dbReference type="ARBA" id="ARBA00010702"/>
    </source>
</evidence>
<evidence type="ECO:0000256" key="3">
    <source>
        <dbReference type="PIRSR" id="PIRSR605502-1"/>
    </source>
</evidence>
<evidence type="ECO:0000313" key="5">
    <source>
        <dbReference type="Proteomes" id="UP000185604"/>
    </source>
</evidence>
<feature type="binding site" evidence="3">
    <location>
        <position position="292"/>
    </location>
    <ligand>
        <name>Mg(2+)</name>
        <dbReference type="ChEBI" id="CHEBI:18420"/>
        <label>1</label>
    </ligand>
</feature>
<dbReference type="InterPro" id="IPR050792">
    <property type="entry name" value="ADP-ribosylglycohydrolase"/>
</dbReference>
<dbReference type="EMBL" id="LKPO01000007">
    <property type="protein sequence ID" value="OLF96124.1"/>
    <property type="molecule type" value="Genomic_DNA"/>
</dbReference>
<dbReference type="Pfam" id="PF03747">
    <property type="entry name" value="ADP_ribosyl_GH"/>
    <property type="match status" value="1"/>
</dbReference>
<dbReference type="AlphaFoldDB" id="A0A7Z0WZS8"/>
<sequence length="341" mass="39221">MRFQDESTKRVCQMKRRIISFQWNDDNHISQFKKRLYSTILGGVIGDALGVPVEFKARKLNITGMIGYGTYNQPPGTWSDDTSLTLCLMENLIEKKDETELMKKFAAYREGYWTPYGSMFDIGRATDDAIERFKRGVPIEQCGGASEFDNGNGALMRISPLAFMLWNESDFSKRQAEIERWAFITHRHPRSTLGCIIYIEFLINLFDHSPKEAYKQAVHSCVENLRGTEYENEFSSYKRILNDDIASVKRENIMSDGYVVHSLEAALWCFLNSDRYSDAVLEAVNLGEDTDTIAFITGTMAGMYDQMESIPEEWITALARIDDILDLSERFTQFCFEKSKQ</sequence>
<feature type="binding site" evidence="3">
    <location>
        <position position="289"/>
    </location>
    <ligand>
        <name>Mg(2+)</name>
        <dbReference type="ChEBI" id="CHEBI:18420"/>
        <label>1</label>
    </ligand>
</feature>
<feature type="binding site" evidence="3">
    <location>
        <position position="81"/>
    </location>
    <ligand>
        <name>Mg(2+)</name>
        <dbReference type="ChEBI" id="CHEBI:18420"/>
        <label>1</label>
    </ligand>
</feature>
<keyword evidence="3" id="KW-0479">Metal-binding</keyword>
<reference evidence="4 5" key="1">
    <citation type="journal article" date="2016" name="Front. Microbiol.">
        <title>High-Level Heat Resistance of Spores of Bacillus amyloliquefaciens and Bacillus licheniformis Results from the Presence of a spoVA Operon in a Tn1546 Transposon.</title>
        <authorList>
            <person name="Berendsen E.M."/>
            <person name="Koning R.A."/>
            <person name="Boekhorst J."/>
            <person name="de Jong A."/>
            <person name="Kuipers O.P."/>
            <person name="Wells-Bennik M.H."/>
        </authorList>
    </citation>
    <scope>NUCLEOTIDE SEQUENCE [LARGE SCALE GENOMIC DNA]</scope>
    <source>
        <strain evidence="4 5">B4121</strain>
    </source>
</reference>
<dbReference type="Proteomes" id="UP000185604">
    <property type="component" value="Unassembled WGS sequence"/>
</dbReference>
<name>A0A7Z0WZS8_9BACI</name>
<feature type="binding site" evidence="3">
    <location>
        <position position="80"/>
    </location>
    <ligand>
        <name>Mg(2+)</name>
        <dbReference type="ChEBI" id="CHEBI:18420"/>
        <label>1</label>
    </ligand>
</feature>
<comment type="similarity">
    <text evidence="1">Belongs to the ADP-ribosylglycohydrolase family.</text>
</comment>
<comment type="cofactor">
    <cofactor evidence="3">
        <name>Mg(2+)</name>
        <dbReference type="ChEBI" id="CHEBI:18420"/>
    </cofactor>
    <text evidence="3">Binds 2 magnesium ions per subunit.</text>
</comment>
<keyword evidence="3" id="KW-0460">Magnesium</keyword>